<gene>
    <name evidence="1" type="ORF">L6164_032317</name>
</gene>
<keyword evidence="2" id="KW-1185">Reference proteome</keyword>
<reference evidence="1 2" key="1">
    <citation type="journal article" date="2022" name="DNA Res.">
        <title>Chromosomal-level genome assembly of the orchid tree Bauhinia variegata (Leguminosae; Cercidoideae) supports the allotetraploid origin hypothesis of Bauhinia.</title>
        <authorList>
            <person name="Zhong Y."/>
            <person name="Chen Y."/>
            <person name="Zheng D."/>
            <person name="Pang J."/>
            <person name="Liu Y."/>
            <person name="Luo S."/>
            <person name="Meng S."/>
            <person name="Qian L."/>
            <person name="Wei D."/>
            <person name="Dai S."/>
            <person name="Zhou R."/>
        </authorList>
    </citation>
    <scope>NUCLEOTIDE SEQUENCE [LARGE SCALE GENOMIC DNA]</scope>
    <source>
        <strain evidence="1">BV-YZ2020</strain>
    </source>
</reference>
<accession>A0ACB9KNR1</accession>
<name>A0ACB9KNR1_BAUVA</name>
<organism evidence="1 2">
    <name type="scientific">Bauhinia variegata</name>
    <name type="common">Purple orchid tree</name>
    <name type="synonym">Phanera variegata</name>
    <dbReference type="NCBI Taxonomy" id="167791"/>
    <lineage>
        <taxon>Eukaryota</taxon>
        <taxon>Viridiplantae</taxon>
        <taxon>Streptophyta</taxon>
        <taxon>Embryophyta</taxon>
        <taxon>Tracheophyta</taxon>
        <taxon>Spermatophyta</taxon>
        <taxon>Magnoliopsida</taxon>
        <taxon>eudicotyledons</taxon>
        <taxon>Gunneridae</taxon>
        <taxon>Pentapetalae</taxon>
        <taxon>rosids</taxon>
        <taxon>fabids</taxon>
        <taxon>Fabales</taxon>
        <taxon>Fabaceae</taxon>
        <taxon>Cercidoideae</taxon>
        <taxon>Cercideae</taxon>
        <taxon>Bauhiniinae</taxon>
        <taxon>Bauhinia</taxon>
    </lineage>
</organism>
<dbReference type="EMBL" id="CM039438">
    <property type="protein sequence ID" value="KAI4298800.1"/>
    <property type="molecule type" value="Genomic_DNA"/>
</dbReference>
<proteinExistence type="predicted"/>
<evidence type="ECO:0000313" key="1">
    <source>
        <dbReference type="EMBL" id="KAI4298800.1"/>
    </source>
</evidence>
<comment type="caution">
    <text evidence="1">The sequence shown here is derived from an EMBL/GenBank/DDBJ whole genome shotgun (WGS) entry which is preliminary data.</text>
</comment>
<sequence length="206" mass="23275">MLRKVLLKIQKSGNPEVPITDDCIKAVIWDVFGAGTDTTIVAIEWAMTEMMRNDRVRKKAQAEIREALVPEIPSDLKKNARSSTGFSALQKKLFCNGSSENNKIEALIELNGNSEPKMETAELKLLPEEKNKEVKSSRKGREAEVFVVKAKRRNQITQEQYCFQISELKQEEQVIPALQKQIHSFTAANAKGRHSSPRVINQNINI</sequence>
<evidence type="ECO:0000313" key="2">
    <source>
        <dbReference type="Proteomes" id="UP000828941"/>
    </source>
</evidence>
<dbReference type="Proteomes" id="UP000828941">
    <property type="component" value="Chromosome 13"/>
</dbReference>
<protein>
    <submittedName>
        <fullName evidence="1">Uncharacterized protein</fullName>
    </submittedName>
</protein>